<keyword evidence="5 9" id="KW-0862">Zinc</keyword>
<dbReference type="InterPro" id="IPR001506">
    <property type="entry name" value="Peptidase_M12A"/>
</dbReference>
<evidence type="ECO:0000313" key="13">
    <source>
        <dbReference type="EMBL" id="KAK0422126.1"/>
    </source>
</evidence>
<feature type="signal peptide" evidence="10">
    <location>
        <begin position="1"/>
        <end position="17"/>
    </location>
</feature>
<sequence>MNLLPLFAFLAVAYGGAIKTIEDTVWQTDVPIKVAVDINLPLSHKIQVANVLEYYSSVTCLKYDTKDIEEVFNWDFWKLKYRNDRTDRIHFTYSPGGGCSSPIGKSSDGVNLYDGCGNFGTVAHEVGHSLGLLHTQMRADRDKYVSIVSTCRRYWVTCLMFMRNWEIFASSLQDDFGVPYDYGSVMHYSARPLNGQIANMETKDPLKQYTLGNNVWPSISDLLLINRRHRCLDRCAPSKTPCQNNGFPNPNNCAVCVCPFGLAGAYCTERANGTDKNCGSTEKAGFAWKVLSGTVDTRWLNGENDYDSQYCHWLLKSDPGKKIVVRIRKVNDCFSKDSCHQGGVEIKTKDFHLGGVKFCCKNQIAPYAYSKVFKTNGDMALINLDSQNGMRFFELEYRQVIF</sequence>
<feature type="domain" description="CUB" evidence="11">
    <location>
        <begin position="278"/>
        <end position="400"/>
    </location>
</feature>
<comment type="cofactor">
    <cofactor evidence="9 10">
        <name>Zn(2+)</name>
        <dbReference type="ChEBI" id="CHEBI:29105"/>
    </cofactor>
    <text evidence="9 10">Binds 1 zinc ion per subunit.</text>
</comment>
<dbReference type="GO" id="GO:0008270">
    <property type="term" value="F:zinc ion binding"/>
    <property type="evidence" value="ECO:0007669"/>
    <property type="project" value="UniProtKB-UniRule"/>
</dbReference>
<gene>
    <name evidence="13" type="ORF">QR680_007382</name>
</gene>
<dbReference type="Pfam" id="PF01400">
    <property type="entry name" value="Astacin"/>
    <property type="match status" value="1"/>
</dbReference>
<keyword evidence="4 9" id="KW-0378">Hydrolase</keyword>
<dbReference type="PRINTS" id="PR00480">
    <property type="entry name" value="ASTACIN"/>
</dbReference>
<dbReference type="AlphaFoldDB" id="A0AA39IEL4"/>
<name>A0AA39IEL4_9BILA</name>
<keyword evidence="14" id="KW-1185">Reference proteome</keyword>
<dbReference type="PROSITE" id="PS01180">
    <property type="entry name" value="CUB"/>
    <property type="match status" value="1"/>
</dbReference>
<evidence type="ECO:0000259" key="12">
    <source>
        <dbReference type="PROSITE" id="PS51864"/>
    </source>
</evidence>
<evidence type="ECO:0000313" key="14">
    <source>
        <dbReference type="Proteomes" id="UP001175271"/>
    </source>
</evidence>
<feature type="active site" evidence="9">
    <location>
        <position position="125"/>
    </location>
</feature>
<feature type="binding site" evidence="9">
    <location>
        <position position="128"/>
    </location>
    <ligand>
        <name>Zn(2+)</name>
        <dbReference type="ChEBI" id="CHEBI:29105"/>
        <note>catalytic</note>
    </ligand>
</feature>
<evidence type="ECO:0000256" key="2">
    <source>
        <dbReference type="ARBA" id="ARBA00022670"/>
    </source>
</evidence>
<evidence type="ECO:0000256" key="4">
    <source>
        <dbReference type="ARBA" id="ARBA00022801"/>
    </source>
</evidence>
<evidence type="ECO:0000256" key="1">
    <source>
        <dbReference type="ARBA" id="ARBA00022536"/>
    </source>
</evidence>
<dbReference type="PROSITE" id="PS51864">
    <property type="entry name" value="ASTACIN"/>
    <property type="match status" value="1"/>
</dbReference>
<feature type="binding site" evidence="9">
    <location>
        <position position="134"/>
    </location>
    <ligand>
        <name>Zn(2+)</name>
        <dbReference type="ChEBI" id="CHEBI:29105"/>
        <note>catalytic</note>
    </ligand>
</feature>
<dbReference type="Gene3D" id="3.40.390.10">
    <property type="entry name" value="Collagenase (Catalytic Domain)"/>
    <property type="match status" value="1"/>
</dbReference>
<dbReference type="InterPro" id="IPR006026">
    <property type="entry name" value="Peptidase_Metallo"/>
</dbReference>
<evidence type="ECO:0000256" key="3">
    <source>
        <dbReference type="ARBA" id="ARBA00022723"/>
    </source>
</evidence>
<comment type="caution">
    <text evidence="13">The sequence shown here is derived from an EMBL/GenBank/DDBJ whole genome shotgun (WGS) entry which is preliminary data.</text>
</comment>
<reference evidence="13" key="1">
    <citation type="submission" date="2023-06" db="EMBL/GenBank/DDBJ databases">
        <title>Genomic analysis of the entomopathogenic nematode Steinernema hermaphroditum.</title>
        <authorList>
            <person name="Schwarz E.M."/>
            <person name="Heppert J.K."/>
            <person name="Baniya A."/>
            <person name="Schwartz H.T."/>
            <person name="Tan C.-H."/>
            <person name="Antoshechkin I."/>
            <person name="Sternberg P.W."/>
            <person name="Goodrich-Blair H."/>
            <person name="Dillman A.R."/>
        </authorList>
    </citation>
    <scope>NUCLEOTIDE SEQUENCE</scope>
    <source>
        <strain evidence="13">PS9179</strain>
        <tissue evidence="13">Whole animal</tissue>
    </source>
</reference>
<dbReference type="SUPFAM" id="SSF55486">
    <property type="entry name" value="Metalloproteases ('zincins'), catalytic domain"/>
    <property type="match status" value="1"/>
</dbReference>
<dbReference type="Gene3D" id="2.60.120.290">
    <property type="entry name" value="Spermadhesin, CUB domain"/>
    <property type="match status" value="1"/>
</dbReference>
<keyword evidence="7" id="KW-1015">Disulfide bond</keyword>
<dbReference type="EC" id="3.4.24.-" evidence="10"/>
<dbReference type="InterPro" id="IPR024079">
    <property type="entry name" value="MetalloPept_cat_dom_sf"/>
</dbReference>
<organism evidence="13 14">
    <name type="scientific">Steinernema hermaphroditum</name>
    <dbReference type="NCBI Taxonomy" id="289476"/>
    <lineage>
        <taxon>Eukaryota</taxon>
        <taxon>Metazoa</taxon>
        <taxon>Ecdysozoa</taxon>
        <taxon>Nematoda</taxon>
        <taxon>Chromadorea</taxon>
        <taxon>Rhabditida</taxon>
        <taxon>Tylenchina</taxon>
        <taxon>Panagrolaimomorpha</taxon>
        <taxon>Strongyloidoidea</taxon>
        <taxon>Steinernematidae</taxon>
        <taxon>Steinernema</taxon>
    </lineage>
</organism>
<dbReference type="GO" id="GO:0004222">
    <property type="term" value="F:metalloendopeptidase activity"/>
    <property type="evidence" value="ECO:0007669"/>
    <property type="project" value="UniProtKB-UniRule"/>
</dbReference>
<feature type="binding site" evidence="9">
    <location>
        <position position="124"/>
    </location>
    <ligand>
        <name>Zn(2+)</name>
        <dbReference type="ChEBI" id="CHEBI:29105"/>
        <note>catalytic</note>
    </ligand>
</feature>
<keyword evidence="2 9" id="KW-0645">Protease</keyword>
<dbReference type="GO" id="GO:0006508">
    <property type="term" value="P:proteolysis"/>
    <property type="evidence" value="ECO:0007669"/>
    <property type="project" value="UniProtKB-KW"/>
</dbReference>
<comment type="caution">
    <text evidence="8">Lacks conserved residue(s) required for the propagation of feature annotation.</text>
</comment>
<dbReference type="SMART" id="SM00235">
    <property type="entry name" value="ZnMc"/>
    <property type="match status" value="1"/>
</dbReference>
<evidence type="ECO:0000256" key="7">
    <source>
        <dbReference type="ARBA" id="ARBA00023157"/>
    </source>
</evidence>
<accession>A0AA39IEL4</accession>
<dbReference type="InterPro" id="IPR035914">
    <property type="entry name" value="Sperma_CUB_dom_sf"/>
</dbReference>
<evidence type="ECO:0000256" key="10">
    <source>
        <dbReference type="RuleBase" id="RU361183"/>
    </source>
</evidence>
<proteinExistence type="predicted"/>
<dbReference type="InterPro" id="IPR000742">
    <property type="entry name" value="EGF"/>
</dbReference>
<dbReference type="InterPro" id="IPR000859">
    <property type="entry name" value="CUB_dom"/>
</dbReference>
<dbReference type="PANTHER" id="PTHR10127:SF802">
    <property type="entry name" value="ZINC METALLOPROTEINASE NAS-10"/>
    <property type="match status" value="1"/>
</dbReference>
<keyword evidence="1" id="KW-0245">EGF-like domain</keyword>
<dbReference type="PROSITE" id="PS00022">
    <property type="entry name" value="EGF_1"/>
    <property type="match status" value="1"/>
</dbReference>
<keyword evidence="6 9" id="KW-0482">Metalloprotease</keyword>
<evidence type="ECO:0000256" key="5">
    <source>
        <dbReference type="ARBA" id="ARBA00022833"/>
    </source>
</evidence>
<evidence type="ECO:0000256" key="8">
    <source>
        <dbReference type="PROSITE-ProRule" id="PRU00059"/>
    </source>
</evidence>
<keyword evidence="10" id="KW-0732">Signal</keyword>
<evidence type="ECO:0000259" key="11">
    <source>
        <dbReference type="PROSITE" id="PS01180"/>
    </source>
</evidence>
<protein>
    <recommendedName>
        <fullName evidence="10">Metalloendopeptidase</fullName>
        <ecNumber evidence="10">3.4.24.-</ecNumber>
    </recommendedName>
</protein>
<evidence type="ECO:0000256" key="6">
    <source>
        <dbReference type="ARBA" id="ARBA00023049"/>
    </source>
</evidence>
<dbReference type="Proteomes" id="UP001175271">
    <property type="component" value="Unassembled WGS sequence"/>
</dbReference>
<dbReference type="EMBL" id="JAUCMV010000001">
    <property type="protein sequence ID" value="KAK0422126.1"/>
    <property type="molecule type" value="Genomic_DNA"/>
</dbReference>
<dbReference type="PANTHER" id="PTHR10127">
    <property type="entry name" value="DISCOIDIN, CUB, EGF, LAMININ , AND ZINC METALLOPROTEASE DOMAIN CONTAINING"/>
    <property type="match status" value="1"/>
</dbReference>
<evidence type="ECO:0000256" key="9">
    <source>
        <dbReference type="PROSITE-ProRule" id="PRU01211"/>
    </source>
</evidence>
<feature type="chain" id="PRO_5041485514" description="Metalloendopeptidase" evidence="10">
    <location>
        <begin position="18"/>
        <end position="402"/>
    </location>
</feature>
<feature type="domain" description="Peptidase M12A" evidence="12">
    <location>
        <begin position="16"/>
        <end position="232"/>
    </location>
</feature>
<keyword evidence="3 9" id="KW-0479">Metal-binding</keyword>